<evidence type="ECO:0000313" key="3">
    <source>
        <dbReference type="Proteomes" id="UP000223968"/>
    </source>
</evidence>
<proteinExistence type="predicted"/>
<protein>
    <recommendedName>
        <fullName evidence="1">DAGKc domain-containing protein</fullName>
    </recommendedName>
</protein>
<dbReference type="PROSITE" id="PS50146">
    <property type="entry name" value="DAGK"/>
    <property type="match status" value="1"/>
</dbReference>
<evidence type="ECO:0000313" key="2">
    <source>
        <dbReference type="EMBL" id="PGH17533.1"/>
    </source>
</evidence>
<dbReference type="GO" id="GO:0046512">
    <property type="term" value="P:sphingosine biosynthetic process"/>
    <property type="evidence" value="ECO:0007669"/>
    <property type="project" value="TreeGrafter"/>
</dbReference>
<dbReference type="AlphaFoldDB" id="A0A2B7Y914"/>
<dbReference type="Gene3D" id="3.40.50.10330">
    <property type="entry name" value="Probable inorganic polyphosphate/atp-NAD kinase, domain 1"/>
    <property type="match status" value="1"/>
</dbReference>
<dbReference type="Pfam" id="PF00781">
    <property type="entry name" value="DAGK_cat"/>
    <property type="match status" value="1"/>
</dbReference>
<dbReference type="SUPFAM" id="SSF111331">
    <property type="entry name" value="NAD kinase/diacylglycerol kinase-like"/>
    <property type="match status" value="1"/>
</dbReference>
<feature type="domain" description="DAGKc" evidence="1">
    <location>
        <begin position="129"/>
        <end position="288"/>
    </location>
</feature>
<dbReference type="EMBL" id="PDNB01000010">
    <property type="protein sequence ID" value="PGH17533.1"/>
    <property type="molecule type" value="Genomic_DNA"/>
</dbReference>
<dbReference type="OrthoDB" id="3853857at2759"/>
<evidence type="ECO:0000259" key="1">
    <source>
        <dbReference type="PROSITE" id="PS50146"/>
    </source>
</evidence>
<dbReference type="InterPro" id="IPR016064">
    <property type="entry name" value="NAD/diacylglycerol_kinase_sf"/>
</dbReference>
<dbReference type="InterPro" id="IPR050187">
    <property type="entry name" value="Lipid_Phosphate_FormReg"/>
</dbReference>
<dbReference type="GO" id="GO:0001727">
    <property type="term" value="F:lipid kinase activity"/>
    <property type="evidence" value="ECO:0007669"/>
    <property type="project" value="TreeGrafter"/>
</dbReference>
<dbReference type="PANTHER" id="PTHR12358:SF108">
    <property type="entry name" value="DAGKC DOMAIN-CONTAINING PROTEIN"/>
    <property type="match status" value="1"/>
</dbReference>
<dbReference type="InterPro" id="IPR001206">
    <property type="entry name" value="Diacylglycerol_kinase_cat_dom"/>
</dbReference>
<dbReference type="Gene3D" id="2.60.200.40">
    <property type="match status" value="1"/>
</dbReference>
<organism evidence="2 3">
    <name type="scientific">Helicocarpus griseus UAMH5409</name>
    <dbReference type="NCBI Taxonomy" id="1447875"/>
    <lineage>
        <taxon>Eukaryota</taxon>
        <taxon>Fungi</taxon>
        <taxon>Dikarya</taxon>
        <taxon>Ascomycota</taxon>
        <taxon>Pezizomycotina</taxon>
        <taxon>Eurotiomycetes</taxon>
        <taxon>Eurotiomycetidae</taxon>
        <taxon>Onygenales</taxon>
        <taxon>Ajellomycetaceae</taxon>
        <taxon>Helicocarpus</taxon>
    </lineage>
</organism>
<keyword evidence="3" id="KW-1185">Reference proteome</keyword>
<reference evidence="2 3" key="1">
    <citation type="submission" date="2017-10" db="EMBL/GenBank/DDBJ databases">
        <title>Comparative genomics in systemic dimorphic fungi from Ajellomycetaceae.</title>
        <authorList>
            <person name="Munoz J.F."/>
            <person name="Mcewen J.G."/>
            <person name="Clay O.K."/>
            <person name="Cuomo C.A."/>
        </authorList>
    </citation>
    <scope>NUCLEOTIDE SEQUENCE [LARGE SCALE GENOMIC DNA]</scope>
    <source>
        <strain evidence="2 3">UAMH5409</strain>
    </source>
</reference>
<dbReference type="Proteomes" id="UP000223968">
    <property type="component" value="Unassembled WGS sequence"/>
</dbReference>
<gene>
    <name evidence="2" type="ORF">AJ79_01133</name>
</gene>
<name>A0A2B7Y914_9EURO</name>
<accession>A0A2B7Y914</accession>
<dbReference type="GO" id="GO:0016020">
    <property type="term" value="C:membrane"/>
    <property type="evidence" value="ECO:0007669"/>
    <property type="project" value="TreeGrafter"/>
</dbReference>
<comment type="caution">
    <text evidence="2">The sequence shown here is derived from an EMBL/GenBank/DDBJ whole genome shotgun (WGS) entry which is preliminary data.</text>
</comment>
<dbReference type="GO" id="GO:0005737">
    <property type="term" value="C:cytoplasm"/>
    <property type="evidence" value="ECO:0007669"/>
    <property type="project" value="TreeGrafter"/>
</dbReference>
<sequence length="538" mass="58274">MSIPSLGIVDVNLLSYDPSSNTFTWTDGQSGGAHTVKREQIVAIIPSPEQPRQLEEEGQHQLLSYIWLEDVSSADKQEQQYTLKRIEAAGPCPAGLDDLYLNRHASAPTPARHDHLHPQKPARSLSPNTTLSNLHIIISTTSGTHLGVPFYNTALKPLLLFLNLSEENNDYITHKTTSSHTITHLTETIFIPRARAGVSQTIVLLAGDGGVVDLVKALSATEEKAEENTKFVPPVLCLVPTGTGNATANSAGVIEDRDGSDGDATMGLRTLVSGVPKSLPTFRVKVSPGTRFVGEGGSPGELVRRSSNDSDDGVAEAEAVIHGAVVLSWGMHASLVADSDTPEYRRFGPDRFKIAAKELLQPDDGSGPHFYRGKVTVITKAMDDEADEGGNGDEKKGKKLLRTRVLERREHMYVLVTLCSKLERGFTISPASGPLDGQLRLVHFGPVGAQGFMEIMGLAYNGGKHVGVSEGEGGWQAVVGYEAVEKVRIDFEEEGEEGRWRRVCVDGTILVVEEGGWVEVEREDREVLRLVVPKGALE</sequence>
<dbReference type="InterPro" id="IPR017438">
    <property type="entry name" value="ATP-NAD_kinase_N"/>
</dbReference>
<dbReference type="PANTHER" id="PTHR12358">
    <property type="entry name" value="SPHINGOSINE KINASE"/>
    <property type="match status" value="1"/>
</dbReference>